<dbReference type="Proteomes" id="UP000886998">
    <property type="component" value="Unassembled WGS sequence"/>
</dbReference>
<gene>
    <name evidence="1" type="ORF">TNIN_104061</name>
</gene>
<dbReference type="EMBL" id="BMAV01015445">
    <property type="protein sequence ID" value="GFY64870.1"/>
    <property type="molecule type" value="Genomic_DNA"/>
</dbReference>
<name>A0A8X6Y2J3_9ARAC</name>
<comment type="caution">
    <text evidence="1">The sequence shown here is derived from an EMBL/GenBank/DDBJ whole genome shotgun (WGS) entry which is preliminary data.</text>
</comment>
<protein>
    <submittedName>
        <fullName evidence="1">Uncharacterized protein</fullName>
    </submittedName>
</protein>
<keyword evidence="2" id="KW-1185">Reference proteome</keyword>
<organism evidence="1 2">
    <name type="scientific">Trichonephila inaurata madagascariensis</name>
    <dbReference type="NCBI Taxonomy" id="2747483"/>
    <lineage>
        <taxon>Eukaryota</taxon>
        <taxon>Metazoa</taxon>
        <taxon>Ecdysozoa</taxon>
        <taxon>Arthropoda</taxon>
        <taxon>Chelicerata</taxon>
        <taxon>Arachnida</taxon>
        <taxon>Araneae</taxon>
        <taxon>Araneomorphae</taxon>
        <taxon>Entelegynae</taxon>
        <taxon>Araneoidea</taxon>
        <taxon>Nephilidae</taxon>
        <taxon>Trichonephila</taxon>
        <taxon>Trichonephila inaurata</taxon>
    </lineage>
</organism>
<feature type="non-terminal residue" evidence="1">
    <location>
        <position position="26"/>
    </location>
</feature>
<evidence type="ECO:0000313" key="1">
    <source>
        <dbReference type="EMBL" id="GFY64870.1"/>
    </source>
</evidence>
<proteinExistence type="predicted"/>
<reference evidence="1" key="1">
    <citation type="submission" date="2020-08" db="EMBL/GenBank/DDBJ databases">
        <title>Multicomponent nature underlies the extraordinary mechanical properties of spider dragline silk.</title>
        <authorList>
            <person name="Kono N."/>
            <person name="Nakamura H."/>
            <person name="Mori M."/>
            <person name="Yoshida Y."/>
            <person name="Ohtoshi R."/>
            <person name="Malay A.D."/>
            <person name="Moran D.A.P."/>
            <person name="Tomita M."/>
            <person name="Numata K."/>
            <person name="Arakawa K."/>
        </authorList>
    </citation>
    <scope>NUCLEOTIDE SEQUENCE</scope>
</reference>
<dbReference type="AlphaFoldDB" id="A0A8X6Y2J3"/>
<sequence>MLISPDFGSEDSEEAMIILLSRNAKL</sequence>
<evidence type="ECO:0000313" key="2">
    <source>
        <dbReference type="Proteomes" id="UP000886998"/>
    </source>
</evidence>
<accession>A0A8X6Y2J3</accession>